<dbReference type="InterPro" id="IPR048014">
    <property type="entry name" value="YdcK-like"/>
</dbReference>
<evidence type="ECO:0000256" key="2">
    <source>
        <dbReference type="ARBA" id="ARBA00023315"/>
    </source>
</evidence>
<dbReference type="PANTHER" id="PTHR43584">
    <property type="entry name" value="NUCLEOTIDYL TRANSFERASE"/>
    <property type="match status" value="1"/>
</dbReference>
<evidence type="ECO:0000256" key="1">
    <source>
        <dbReference type="ARBA" id="ARBA00022679"/>
    </source>
</evidence>
<dbReference type="EMBL" id="PQGD01000002">
    <property type="protein sequence ID" value="POP50314.1"/>
    <property type="molecule type" value="Genomic_DNA"/>
</dbReference>
<keyword evidence="1" id="KW-0808">Transferase</keyword>
<dbReference type="EMBL" id="PQGE01000010">
    <property type="protein sequence ID" value="POP44296.1"/>
    <property type="molecule type" value="Genomic_DNA"/>
</dbReference>
<keyword evidence="5" id="KW-1185">Reference proteome</keyword>
<name>A0A2P5GUV5_9ENTR</name>
<protein>
    <recommendedName>
        <fullName evidence="7">LbetaH domain-containing protein</fullName>
    </recommendedName>
</protein>
<dbReference type="SUPFAM" id="SSF51161">
    <property type="entry name" value="Trimeric LpxA-like enzymes"/>
    <property type="match status" value="1"/>
</dbReference>
<dbReference type="Pfam" id="PF18836">
    <property type="entry name" value="B_solenoid_ydck"/>
    <property type="match status" value="3"/>
</dbReference>
<dbReference type="PANTHER" id="PTHR43584:SF2">
    <property type="entry name" value="NUCLEOSIDE-DIPHOSPHATE-SUGAR PYROPHOSPHORYLASES"/>
    <property type="match status" value="1"/>
</dbReference>
<dbReference type="GO" id="GO:0016779">
    <property type="term" value="F:nucleotidyltransferase activity"/>
    <property type="evidence" value="ECO:0007669"/>
    <property type="project" value="UniProtKB-ARBA"/>
</dbReference>
<dbReference type="InterPro" id="IPR050065">
    <property type="entry name" value="GlmU-like"/>
</dbReference>
<dbReference type="Proteomes" id="UP000237073">
    <property type="component" value="Unassembled WGS sequence"/>
</dbReference>
<proteinExistence type="predicted"/>
<dbReference type="CDD" id="cd00208">
    <property type="entry name" value="LbetaH"/>
    <property type="match status" value="1"/>
</dbReference>
<evidence type="ECO:0000313" key="6">
    <source>
        <dbReference type="Proteomes" id="UP000247005"/>
    </source>
</evidence>
<dbReference type="OrthoDB" id="9806595at2"/>
<organism evidence="4 6">
    <name type="scientific">Superficieibacter electus</name>
    <dbReference type="NCBI Taxonomy" id="2022662"/>
    <lineage>
        <taxon>Bacteria</taxon>
        <taxon>Pseudomonadati</taxon>
        <taxon>Pseudomonadota</taxon>
        <taxon>Gammaproteobacteria</taxon>
        <taxon>Enterobacterales</taxon>
        <taxon>Enterobacteriaceae</taxon>
        <taxon>Superficieibacter</taxon>
    </lineage>
</organism>
<dbReference type="InterPro" id="IPR040831">
    <property type="entry name" value="B_solenoid_ydck_rpt"/>
</dbReference>
<gene>
    <name evidence="4" type="ORF">CHU32_02490</name>
    <name evidence="3" type="ORF">CHU33_12600</name>
</gene>
<dbReference type="InterPro" id="IPR011004">
    <property type="entry name" value="Trimer_LpxA-like_sf"/>
</dbReference>
<evidence type="ECO:0000313" key="5">
    <source>
        <dbReference type="Proteomes" id="UP000237073"/>
    </source>
</evidence>
<dbReference type="GO" id="GO:0016746">
    <property type="term" value="F:acyltransferase activity"/>
    <property type="evidence" value="ECO:0007669"/>
    <property type="project" value="UniProtKB-KW"/>
</dbReference>
<dbReference type="RefSeq" id="WP_103676432.1">
    <property type="nucleotide sequence ID" value="NZ_PQGD01000002.1"/>
</dbReference>
<dbReference type="Proteomes" id="UP000247005">
    <property type="component" value="Unassembled WGS sequence"/>
</dbReference>
<dbReference type="AlphaFoldDB" id="A0A2P5GUV5"/>
<keyword evidence="2" id="KW-0012">Acyltransferase</keyword>
<evidence type="ECO:0000313" key="4">
    <source>
        <dbReference type="EMBL" id="POP50314.1"/>
    </source>
</evidence>
<dbReference type="Gene3D" id="2.160.10.10">
    <property type="entry name" value="Hexapeptide repeat proteins"/>
    <property type="match status" value="2"/>
</dbReference>
<evidence type="ECO:0008006" key="7">
    <source>
        <dbReference type="Google" id="ProtNLM"/>
    </source>
</evidence>
<evidence type="ECO:0000313" key="3">
    <source>
        <dbReference type="EMBL" id="POP44296.1"/>
    </source>
</evidence>
<sequence>MQKYRLREETRHYSYQENGENCRVTLYQIVALRDFADVMAGDEGGWIESEAALSQTGDCWIYDVNSVVFAGARIEGNARLTQCCCISHRAQIRDNAWLDAAHVSDNAIISDNVTIQNSTVRGECLIRNDARVLHHSDIIAVRGLTLEHDQILQIYDRATVSASRIVHQAQIYGDSIINHAFIEHRAEVFGFALLEGNEENNVWVCDCAKVYGHARLIAGTQEDAIPTLRYSAQVAEKAVVEGNCVLKHHVLIGGEAWLRGGPILIDDNVVIQGRARVSGDVVIEHFIELTDDAVIEAAAGDVLHLRDHKVINGTQHITRTPLVGLL</sequence>
<comment type="caution">
    <text evidence="4">The sequence shown here is derived from an EMBL/GenBank/DDBJ whole genome shotgun (WGS) entry which is preliminary data.</text>
</comment>
<dbReference type="NCBIfam" id="NF040481">
    <property type="entry name" value="YdcK_fam"/>
    <property type="match status" value="1"/>
</dbReference>
<accession>A0A2P5GUV5</accession>
<reference evidence="5 6" key="1">
    <citation type="submission" date="2018-01" db="EMBL/GenBank/DDBJ databases">
        <title>Superficieibacter electus gen. nov., sp. nov., an extended-spectrum beta-lactamase possessing member of the Enterobacteriaceae family, isolated from intensive care unit surfaces.</title>
        <authorList>
            <person name="Potter R.F."/>
            <person name="D'Souza A.W."/>
        </authorList>
    </citation>
    <scope>NUCLEOTIDE SEQUENCE [LARGE SCALE GENOMIC DNA]</scope>
    <source>
        <strain evidence="4 6">BP-1</strain>
        <strain evidence="3 5">BP-2</strain>
    </source>
</reference>